<accession>A0AAD4IIB3</accession>
<keyword evidence="2" id="KW-1185">Reference proteome</keyword>
<dbReference type="Proteomes" id="UP001199106">
    <property type="component" value="Unassembled WGS sequence"/>
</dbReference>
<evidence type="ECO:0000313" key="1">
    <source>
        <dbReference type="EMBL" id="KAG9194854.1"/>
    </source>
</evidence>
<comment type="caution">
    <text evidence="1">The sequence shown here is derived from an EMBL/GenBank/DDBJ whole genome shotgun (WGS) entry which is preliminary data.</text>
</comment>
<sequence>MAPERKQDTSVAAGLVKFKASASAVQKNTQAVVLNPPLVTSIERYKPLVGSQSGFFLILSQEVRDMIYDKVWGDAHTTSQRFQHTDWNITYDGGNDSLDFSISARWLLTNKQMLEQGVQQLHQKSTCHLNEGDNNIPCGPDTPQLLKPFQARSYAIHLQREPFIFDEDQRTYRINSTARTQINQTLGWTDSMSPVRSFQIHSRRPVQEPALVRTKADFEFDLRHLESLKGHEKLGRLEIRVICNMDDSVALSTRWRIKGAIHARRLEDHYFDTLSSEIIRVGQSLIGDGKRRGYMKETTRESDGIRELRWGWVFEKL</sequence>
<dbReference type="EMBL" id="JAANER010000002">
    <property type="protein sequence ID" value="KAG9194854.1"/>
    <property type="molecule type" value="Genomic_DNA"/>
</dbReference>
<proteinExistence type="predicted"/>
<evidence type="ECO:0000313" key="2">
    <source>
        <dbReference type="Proteomes" id="UP001199106"/>
    </source>
</evidence>
<dbReference type="AlphaFoldDB" id="A0AAD4IIB3"/>
<protein>
    <submittedName>
        <fullName evidence="1">Uncharacterized protein</fullName>
    </submittedName>
</protein>
<gene>
    <name evidence="1" type="ORF">G6011_04889</name>
</gene>
<reference evidence="1" key="1">
    <citation type="submission" date="2021-07" db="EMBL/GenBank/DDBJ databases">
        <title>Genome Resource of American Ginseng Black Spot Pathogen Alternaria panax.</title>
        <authorList>
            <person name="Qiu C."/>
            <person name="Wang W."/>
            <person name="Liu Z."/>
        </authorList>
    </citation>
    <scope>NUCLEOTIDE SEQUENCE</scope>
    <source>
        <strain evidence="1">BNCC115425</strain>
    </source>
</reference>
<name>A0AAD4IIB3_9PLEO</name>
<organism evidence="1 2">
    <name type="scientific">Alternaria panax</name>
    <dbReference type="NCBI Taxonomy" id="48097"/>
    <lineage>
        <taxon>Eukaryota</taxon>
        <taxon>Fungi</taxon>
        <taxon>Dikarya</taxon>
        <taxon>Ascomycota</taxon>
        <taxon>Pezizomycotina</taxon>
        <taxon>Dothideomycetes</taxon>
        <taxon>Pleosporomycetidae</taxon>
        <taxon>Pleosporales</taxon>
        <taxon>Pleosporineae</taxon>
        <taxon>Pleosporaceae</taxon>
        <taxon>Alternaria</taxon>
        <taxon>Alternaria sect. Panax</taxon>
    </lineage>
</organism>